<dbReference type="InterPro" id="IPR039852">
    <property type="entry name" value="CAND1/CAND2"/>
</dbReference>
<keyword evidence="2" id="KW-0833">Ubl conjugation pathway</keyword>
<name>A0A915D6E3_9BILA</name>
<dbReference type="InterPro" id="IPR011989">
    <property type="entry name" value="ARM-like"/>
</dbReference>
<sequence length="572" mass="64654">MSSTSFSYQVSNLLEKMSSPDKDYRFMATNDLMSELQKDSITLDDDTERKVVKTLLKLLEDKNGEVQNLAVRCLAPLVHKIKAQQLETMVDTLCSNMESQNDQLRDVSSIALKTVMAELPGGASSSSVLCVKRVLPRLTEGLCVESKTDASVKLEILDILSNLIFRFGRSFGLNFEEIDKAIFLQLEKERQALRKRSIHALGFLVDVVSNEHYDKIVQKILTGCAENAKNSNNLRTYVSAATGICKSSSARFAHFLPQFVPQFLVFCKEVDDDELKEACLQAFETFIYRCTKDMIPFLDQIVEINSQFIKYDPNYHYDEEETNGNMMETDDGTNGHDEDEEDDEGDGDEYSDDDDLSWKVRRAAAKCVEALITYHPSRLPEHYRVLGPLLINRFKEREDNVKYDIFQAYTALLKQTRQLLPETFHHSQQTLNSSSDSANDHISLTLFSKFVDEELSPDQHKVFEILSGQSGTLVRAIHSQLKGKNLKTRQHCFVLLSHLLKALPGALANYFQLLVGPIQTTLNDKCADGNMKITALHFVVVAMRTHDPKTLTPFINALTPLIVKAVQDPSTK</sequence>
<reference evidence="8" key="1">
    <citation type="submission" date="2022-11" db="UniProtKB">
        <authorList>
            <consortium name="WormBaseParasite"/>
        </authorList>
    </citation>
    <scope>IDENTIFICATION</scope>
</reference>
<evidence type="ECO:0000256" key="3">
    <source>
        <dbReference type="PROSITE-ProRule" id="PRU00103"/>
    </source>
</evidence>
<dbReference type="AlphaFoldDB" id="A0A915D6E3"/>
<dbReference type="InterPro" id="IPR024585">
    <property type="entry name" value="mTOR_dom"/>
</dbReference>
<dbReference type="SUPFAM" id="SSF48371">
    <property type="entry name" value="ARM repeat"/>
    <property type="match status" value="1"/>
</dbReference>
<feature type="domain" description="Serine/threonine-protein kinase mTOR" evidence="5">
    <location>
        <begin position="192"/>
        <end position="288"/>
    </location>
</feature>
<dbReference type="Gene3D" id="1.25.10.10">
    <property type="entry name" value="Leucine-rich Repeat Variant"/>
    <property type="match status" value="1"/>
</dbReference>
<feature type="region of interest" description="Disordered" evidence="4">
    <location>
        <begin position="319"/>
        <end position="354"/>
    </location>
</feature>
<dbReference type="PROSITE" id="PS50077">
    <property type="entry name" value="HEAT_REPEAT"/>
    <property type="match status" value="1"/>
</dbReference>
<dbReference type="GO" id="GO:0010265">
    <property type="term" value="P:SCF complex assembly"/>
    <property type="evidence" value="ECO:0007669"/>
    <property type="project" value="InterPro"/>
</dbReference>
<dbReference type="InterPro" id="IPR016024">
    <property type="entry name" value="ARM-type_fold"/>
</dbReference>
<protein>
    <submittedName>
        <fullName evidence="8">DUF3385 domain-containing protein</fullName>
    </submittedName>
</protein>
<feature type="repeat" description="HEAT" evidence="3">
    <location>
        <begin position="51"/>
        <end position="89"/>
    </location>
</feature>
<keyword evidence="7" id="KW-1185">Reference proteome</keyword>
<dbReference type="Proteomes" id="UP000887574">
    <property type="component" value="Unplaced"/>
</dbReference>
<dbReference type="WBParaSite" id="jg15873">
    <property type="protein sequence ID" value="jg15873"/>
    <property type="gene ID" value="jg15873"/>
</dbReference>
<accession>A0A915D6E3</accession>
<evidence type="ECO:0000259" key="6">
    <source>
        <dbReference type="Pfam" id="PF23271"/>
    </source>
</evidence>
<dbReference type="InterPro" id="IPR057546">
    <property type="entry name" value="HEAT_GCN1"/>
</dbReference>
<evidence type="ECO:0000313" key="8">
    <source>
        <dbReference type="WBParaSite" id="jg15873"/>
    </source>
</evidence>
<evidence type="ECO:0000256" key="2">
    <source>
        <dbReference type="ARBA" id="ARBA00022786"/>
    </source>
</evidence>
<evidence type="ECO:0000259" key="5">
    <source>
        <dbReference type="Pfam" id="PF11865"/>
    </source>
</evidence>
<evidence type="ECO:0000256" key="1">
    <source>
        <dbReference type="ARBA" id="ARBA00022737"/>
    </source>
</evidence>
<proteinExistence type="predicted"/>
<evidence type="ECO:0000313" key="7">
    <source>
        <dbReference type="Proteomes" id="UP000887574"/>
    </source>
</evidence>
<dbReference type="PANTHER" id="PTHR12696">
    <property type="entry name" value="TIP120"/>
    <property type="match status" value="1"/>
</dbReference>
<dbReference type="Pfam" id="PF11865">
    <property type="entry name" value="mTOR_dom"/>
    <property type="match status" value="1"/>
</dbReference>
<organism evidence="7 8">
    <name type="scientific">Ditylenchus dipsaci</name>
    <dbReference type="NCBI Taxonomy" id="166011"/>
    <lineage>
        <taxon>Eukaryota</taxon>
        <taxon>Metazoa</taxon>
        <taxon>Ecdysozoa</taxon>
        <taxon>Nematoda</taxon>
        <taxon>Chromadorea</taxon>
        <taxon>Rhabditida</taxon>
        <taxon>Tylenchina</taxon>
        <taxon>Tylenchomorpha</taxon>
        <taxon>Sphaerularioidea</taxon>
        <taxon>Anguinidae</taxon>
        <taxon>Anguininae</taxon>
        <taxon>Ditylenchus</taxon>
    </lineage>
</organism>
<dbReference type="InterPro" id="IPR021133">
    <property type="entry name" value="HEAT_type_2"/>
</dbReference>
<feature type="compositionally biased region" description="Acidic residues" evidence="4">
    <location>
        <begin position="337"/>
        <end position="354"/>
    </location>
</feature>
<feature type="domain" description="Stalled ribosome sensor GCN1-like HEAT repeats region" evidence="6">
    <location>
        <begin position="10"/>
        <end position="111"/>
    </location>
</feature>
<evidence type="ECO:0000256" key="4">
    <source>
        <dbReference type="SAM" id="MobiDB-lite"/>
    </source>
</evidence>
<dbReference type="Pfam" id="PF25782">
    <property type="entry name" value="TPR_CAND1"/>
    <property type="match status" value="1"/>
</dbReference>
<dbReference type="Pfam" id="PF23271">
    <property type="entry name" value="HEAT_GCN1"/>
    <property type="match status" value="1"/>
</dbReference>
<keyword evidence="1" id="KW-0677">Repeat</keyword>